<organism evidence="2 3">
    <name type="scientific">Stephanodiscus triporus</name>
    <dbReference type="NCBI Taxonomy" id="2934178"/>
    <lineage>
        <taxon>Eukaryota</taxon>
        <taxon>Sar</taxon>
        <taxon>Stramenopiles</taxon>
        <taxon>Ochrophyta</taxon>
        <taxon>Bacillariophyta</taxon>
        <taxon>Coscinodiscophyceae</taxon>
        <taxon>Thalassiosirophycidae</taxon>
        <taxon>Stephanodiscales</taxon>
        <taxon>Stephanodiscaceae</taxon>
        <taxon>Stephanodiscus</taxon>
    </lineage>
</organism>
<reference evidence="2 3" key="1">
    <citation type="submission" date="2024-10" db="EMBL/GenBank/DDBJ databases">
        <title>Updated reference genomes for cyclostephanoid diatoms.</title>
        <authorList>
            <person name="Roberts W.R."/>
            <person name="Alverson A.J."/>
        </authorList>
    </citation>
    <scope>NUCLEOTIDE SEQUENCE [LARGE SCALE GENOMIC DNA]</scope>
    <source>
        <strain evidence="2 3">AJA276-08</strain>
    </source>
</reference>
<dbReference type="EMBL" id="JALLAZ020001121">
    <property type="protein sequence ID" value="KAL3780297.1"/>
    <property type="molecule type" value="Genomic_DNA"/>
</dbReference>
<protein>
    <submittedName>
        <fullName evidence="2">Uncharacterized protein</fullName>
    </submittedName>
</protein>
<feature type="compositionally biased region" description="Low complexity" evidence="1">
    <location>
        <begin position="20"/>
        <end position="31"/>
    </location>
</feature>
<dbReference type="Proteomes" id="UP001530315">
    <property type="component" value="Unassembled WGS sequence"/>
</dbReference>
<feature type="region of interest" description="Disordered" evidence="1">
    <location>
        <begin position="20"/>
        <end position="53"/>
    </location>
</feature>
<proteinExistence type="predicted"/>
<feature type="compositionally biased region" description="Polar residues" evidence="1">
    <location>
        <begin position="320"/>
        <end position="335"/>
    </location>
</feature>
<evidence type="ECO:0000256" key="1">
    <source>
        <dbReference type="SAM" id="MobiDB-lite"/>
    </source>
</evidence>
<feature type="region of interest" description="Disordered" evidence="1">
    <location>
        <begin position="128"/>
        <end position="150"/>
    </location>
</feature>
<sequence>MPFFHSQYLKDAKVKAQSSRGSLLGGASRSRVAVGTKPNAANSNQRRPATSRLVWHSNIGSSGLRGKGAQNNYKPLNYNPDGKKVVHFATVEVQPFHFDWSLADQVFYTRKELTAMAQSRFDDADFLRRQRPSHGGGDGQQTVDDVGTSKKSKEAAISELLSVALSDEDLDENVSIRGIEHFVYPDLQQEMIRRKKEVQREVMAFVRAGRPDPQGWRLADHSRTYSQWARNVALEKGMNYRMNNTATDPEFEMSEDEFNMCRRSRDELESYNKSLRGSASFSAPEPLGAVDRLRPEVVTGIAEGARACGDAEAEDPEESGISSQPTEGQDSSQPLESIESLNLDKSWASSQPAGVDTGED</sequence>
<feature type="compositionally biased region" description="Polar residues" evidence="1">
    <location>
        <begin position="39"/>
        <end position="48"/>
    </location>
</feature>
<gene>
    <name evidence="2" type="ORF">ACHAW5_008339</name>
</gene>
<feature type="region of interest" description="Disordered" evidence="1">
    <location>
        <begin position="301"/>
        <end position="360"/>
    </location>
</feature>
<dbReference type="AlphaFoldDB" id="A0ABD3NX44"/>
<accession>A0ABD3NX44</accession>
<name>A0ABD3NX44_9STRA</name>
<keyword evidence="3" id="KW-1185">Reference proteome</keyword>
<evidence type="ECO:0000313" key="2">
    <source>
        <dbReference type="EMBL" id="KAL3780297.1"/>
    </source>
</evidence>
<evidence type="ECO:0000313" key="3">
    <source>
        <dbReference type="Proteomes" id="UP001530315"/>
    </source>
</evidence>
<comment type="caution">
    <text evidence="2">The sequence shown here is derived from an EMBL/GenBank/DDBJ whole genome shotgun (WGS) entry which is preliminary data.</text>
</comment>